<evidence type="ECO:0000259" key="1">
    <source>
        <dbReference type="Pfam" id="PF13360"/>
    </source>
</evidence>
<dbReference type="Gene3D" id="2.130.10.10">
    <property type="entry name" value="YVTN repeat-like/Quinoprotein amine dehydrogenase"/>
    <property type="match status" value="1"/>
</dbReference>
<dbReference type="InterPro" id="IPR015943">
    <property type="entry name" value="WD40/YVTN_repeat-like_dom_sf"/>
</dbReference>
<dbReference type="PANTHER" id="PTHR34512">
    <property type="entry name" value="CELL SURFACE PROTEIN"/>
    <property type="match status" value="1"/>
</dbReference>
<reference evidence="2 3" key="1">
    <citation type="submission" date="2017-01" db="EMBL/GenBank/DDBJ databases">
        <authorList>
            <person name="Mah S.A."/>
            <person name="Swanson W.J."/>
            <person name="Moy G.W."/>
            <person name="Vacquier V.D."/>
        </authorList>
    </citation>
    <scope>NUCLEOTIDE SEQUENCE [LARGE SCALE GENOMIC DNA]</scope>
    <source>
        <strain evidence="2 3">DSM 21219</strain>
    </source>
</reference>
<gene>
    <name evidence="2" type="ORF">SAMN05421849_2157</name>
</gene>
<name>A0A1R3X1D9_9RHOB</name>
<dbReference type="Proteomes" id="UP000192455">
    <property type="component" value="Unassembled WGS sequence"/>
</dbReference>
<keyword evidence="3" id="KW-1185">Reference proteome</keyword>
<dbReference type="EMBL" id="FTPS01000001">
    <property type="protein sequence ID" value="SIT84653.1"/>
    <property type="molecule type" value="Genomic_DNA"/>
</dbReference>
<accession>A0A1R3X1D9</accession>
<dbReference type="InterPro" id="IPR002372">
    <property type="entry name" value="PQQ_rpt_dom"/>
</dbReference>
<dbReference type="InterPro" id="IPR011047">
    <property type="entry name" value="Quinoprotein_ADH-like_sf"/>
</dbReference>
<proteinExistence type="predicted"/>
<dbReference type="STRING" id="515897.SAMN05421849_2157"/>
<dbReference type="Pfam" id="PF13360">
    <property type="entry name" value="PQQ_2"/>
    <property type="match status" value="1"/>
</dbReference>
<dbReference type="AlphaFoldDB" id="A0A1R3X1D9"/>
<dbReference type="OrthoDB" id="5290752at2"/>
<organism evidence="2 3">
    <name type="scientific">Pontibaca methylaminivorans</name>
    <dbReference type="NCBI Taxonomy" id="515897"/>
    <lineage>
        <taxon>Bacteria</taxon>
        <taxon>Pseudomonadati</taxon>
        <taxon>Pseudomonadota</taxon>
        <taxon>Alphaproteobacteria</taxon>
        <taxon>Rhodobacterales</taxon>
        <taxon>Roseobacteraceae</taxon>
        <taxon>Pontibaca</taxon>
    </lineage>
</organism>
<evidence type="ECO:0000313" key="3">
    <source>
        <dbReference type="Proteomes" id="UP000192455"/>
    </source>
</evidence>
<protein>
    <submittedName>
        <fullName evidence="2">PQQ-like domain-containing protein</fullName>
    </submittedName>
</protein>
<evidence type="ECO:0000313" key="2">
    <source>
        <dbReference type="EMBL" id="SIT84653.1"/>
    </source>
</evidence>
<dbReference type="RefSeq" id="WP_076649844.1">
    <property type="nucleotide sequence ID" value="NZ_FTPS01000001.1"/>
</dbReference>
<dbReference type="SUPFAM" id="SSF50998">
    <property type="entry name" value="Quinoprotein alcohol dehydrogenase-like"/>
    <property type="match status" value="1"/>
</dbReference>
<dbReference type="InterPro" id="IPR018391">
    <property type="entry name" value="PQQ_b-propeller_rpt"/>
</dbReference>
<dbReference type="SMART" id="SM00564">
    <property type="entry name" value="PQQ"/>
    <property type="match status" value="5"/>
</dbReference>
<feature type="domain" description="Pyrrolo-quinoline quinone repeat" evidence="1">
    <location>
        <begin position="127"/>
        <end position="362"/>
    </location>
</feature>
<dbReference type="PANTHER" id="PTHR34512:SF30">
    <property type="entry name" value="OUTER MEMBRANE PROTEIN ASSEMBLY FACTOR BAMB"/>
    <property type="match status" value="1"/>
</dbReference>
<sequence>MTPATIPSRFGLACVLGSALLLSACAEKQVILPGERESVRPEADLSESRIRLDGNTARAIQLPAQRVNAEWTQGIGSPAFRVDHAALGGQLQHLWEVPIGNPDSRRARITASPVVGGGLVYTLDSGAQVSAVTPEGAVAWSTNLTPASERAIDSTGGGLAYANGTVYISSGFGLLSALDARTGELRWRQKLEANGSGMPLVRDGVVYVVAGDHTGWAVDAGNGRVLWQIMGAPSVTTVLGSGAPATSSDLVVFGFGSGDLVAAFRQGGMRHWAEAVAGNRLGRAVSRISDVTGAPVIAGDRIFAGSHSGRLAAFDLHGGEELWLARQGALGPVWPAGDSVFAVTDLNQLARFDASNGSPIWAADLPGFVNDKPRKRGETWAHYGPILAGGRIITASNDGLLRFFSPESGQLVGQVEVPGGATTEPVVANRTLYVVSSDGKLHAYR</sequence>